<gene>
    <name evidence="4" type="ORF">C1SCF055_LOCUS12195</name>
</gene>
<proteinExistence type="predicted"/>
<dbReference type="EMBL" id="CAMXCT030000908">
    <property type="protein sequence ID" value="CAL4771986.1"/>
    <property type="molecule type" value="Genomic_DNA"/>
</dbReference>
<evidence type="ECO:0000256" key="3">
    <source>
        <dbReference type="SAM" id="MobiDB-lite"/>
    </source>
</evidence>
<evidence type="ECO:0000256" key="2">
    <source>
        <dbReference type="ARBA" id="ARBA00022803"/>
    </source>
</evidence>
<evidence type="ECO:0000313" key="7">
    <source>
        <dbReference type="Proteomes" id="UP001152797"/>
    </source>
</evidence>
<dbReference type="InterPro" id="IPR011990">
    <property type="entry name" value="TPR-like_helical_dom_sf"/>
</dbReference>
<sequence length="677" mass="76381">MARLARWYETHLYLFHVVDLSHRVACVEPMLLQTPQFWEILGYIEDEVQASLPHGIGHPCSLSLCPYGGSPDPVSCSCKQLYSEATQRLSERVCIISTDPGEDRPLETNLTRLVAEERADLTNFWSITYHLNRLYASLHGYRFHRPHVDDEQLREMLSDGLYPPRRVQWAIVRLVQQELEDRTCEYVVWMDSDAYVASSEPLETVLEEYGLLNKTDLRRLVQRATPRVEDVRSPDRTDFIRREHGHLPLREVVDALDALQFSSASFLACFRELQDEPSEGAQADAENAEPLVLSKEERLKRYCAAKPAAEMSNDTAVHQLYRLLSQAKILDLEQEATSSTHSTPSSSTPEWTTVPESNWQQLVATEKAKGGECFKQKDFQAAIKHYTKAIQASPKPFKPDEVREGEASEASQLFSTLSALLSNRCAARLQLDEGVAALADARTCVQLTPSWPKGRFREGCCLRQLGLLEDAQRAFAAGQKLEPDNKEWCKELEKTEKLLLAQPAYQVNGPFQQLSACKWRQLQEGLQPGKAQIRYAILDQKGYFANLAMNLQSSSPEGFATRDLQGNLLSIPKIKQFLDDSERKSVALHIDVKDESKDNGMKSIITSLPLEDGLERFVSKAKSPDPPKASIDSVLTIQRRSGFPKSYPKYLGFQMFPGDLNFPVIDLLRDAPAHAGK</sequence>
<dbReference type="InterPro" id="IPR029044">
    <property type="entry name" value="Nucleotide-diphossugar_trans"/>
</dbReference>
<dbReference type="AlphaFoldDB" id="A0A9P1C428"/>
<name>A0A9P1C428_9DINO</name>
<reference evidence="4" key="1">
    <citation type="submission" date="2022-10" db="EMBL/GenBank/DDBJ databases">
        <authorList>
            <person name="Chen Y."/>
            <person name="Dougan E. K."/>
            <person name="Chan C."/>
            <person name="Rhodes N."/>
            <person name="Thang M."/>
        </authorList>
    </citation>
    <scope>NUCLEOTIDE SEQUENCE</scope>
</reference>
<dbReference type="OrthoDB" id="2423701at2759"/>
<reference evidence="5" key="2">
    <citation type="submission" date="2024-04" db="EMBL/GenBank/DDBJ databases">
        <authorList>
            <person name="Chen Y."/>
            <person name="Shah S."/>
            <person name="Dougan E. K."/>
            <person name="Thang M."/>
            <person name="Chan C."/>
        </authorList>
    </citation>
    <scope>NUCLEOTIDE SEQUENCE [LARGE SCALE GENOMIC DNA]</scope>
</reference>
<dbReference type="EMBL" id="CAMXCT020000908">
    <property type="protein sequence ID" value="CAL1138049.1"/>
    <property type="molecule type" value="Genomic_DNA"/>
</dbReference>
<dbReference type="PANTHER" id="PTHR22904">
    <property type="entry name" value="TPR REPEAT CONTAINING PROTEIN"/>
    <property type="match status" value="1"/>
</dbReference>
<organism evidence="4">
    <name type="scientific">Cladocopium goreaui</name>
    <dbReference type="NCBI Taxonomy" id="2562237"/>
    <lineage>
        <taxon>Eukaryota</taxon>
        <taxon>Sar</taxon>
        <taxon>Alveolata</taxon>
        <taxon>Dinophyceae</taxon>
        <taxon>Suessiales</taxon>
        <taxon>Symbiodiniaceae</taxon>
        <taxon>Cladocopium</taxon>
    </lineage>
</organism>
<protein>
    <submittedName>
        <fullName evidence="6">Protein STIP1 homolog</fullName>
    </submittedName>
</protein>
<comment type="caution">
    <text evidence="4">The sequence shown here is derived from an EMBL/GenBank/DDBJ whole genome shotgun (WGS) entry which is preliminary data.</text>
</comment>
<dbReference type="Gene3D" id="1.25.40.10">
    <property type="entry name" value="Tetratricopeptide repeat domain"/>
    <property type="match status" value="1"/>
</dbReference>
<feature type="compositionally biased region" description="Low complexity" evidence="3">
    <location>
        <begin position="335"/>
        <end position="355"/>
    </location>
</feature>
<dbReference type="SMART" id="SM00028">
    <property type="entry name" value="TPR"/>
    <property type="match status" value="2"/>
</dbReference>
<dbReference type="EMBL" id="CAMXCT010000908">
    <property type="protein sequence ID" value="CAI3984674.1"/>
    <property type="molecule type" value="Genomic_DNA"/>
</dbReference>
<dbReference type="SUPFAM" id="SSF48452">
    <property type="entry name" value="TPR-like"/>
    <property type="match status" value="1"/>
</dbReference>
<keyword evidence="2" id="KW-0802">TPR repeat</keyword>
<dbReference type="Gene3D" id="3.90.550.10">
    <property type="entry name" value="Spore Coat Polysaccharide Biosynthesis Protein SpsA, Chain A"/>
    <property type="match status" value="1"/>
</dbReference>
<dbReference type="InterPro" id="IPR019734">
    <property type="entry name" value="TPR_rpt"/>
</dbReference>
<keyword evidence="7" id="KW-1185">Reference proteome</keyword>
<evidence type="ECO:0000313" key="4">
    <source>
        <dbReference type="EMBL" id="CAI3984674.1"/>
    </source>
</evidence>
<dbReference type="Proteomes" id="UP001152797">
    <property type="component" value="Unassembled WGS sequence"/>
</dbReference>
<keyword evidence="1" id="KW-0677">Repeat</keyword>
<evidence type="ECO:0000313" key="6">
    <source>
        <dbReference type="EMBL" id="CAL4771986.1"/>
    </source>
</evidence>
<dbReference type="GO" id="GO:0051879">
    <property type="term" value="F:Hsp90 protein binding"/>
    <property type="evidence" value="ECO:0007669"/>
    <property type="project" value="TreeGrafter"/>
</dbReference>
<evidence type="ECO:0000256" key="1">
    <source>
        <dbReference type="ARBA" id="ARBA00022737"/>
    </source>
</evidence>
<accession>A0A9P1C428</accession>
<feature type="region of interest" description="Disordered" evidence="3">
    <location>
        <begin position="334"/>
        <end position="355"/>
    </location>
</feature>
<evidence type="ECO:0000313" key="5">
    <source>
        <dbReference type="EMBL" id="CAL1138049.1"/>
    </source>
</evidence>
<dbReference type="PANTHER" id="PTHR22904:SF523">
    <property type="entry name" value="STRESS-INDUCED-PHOSPHOPROTEIN 1"/>
    <property type="match status" value="1"/>
</dbReference>